<name>A0ABN6H4N0_9BACT</name>
<evidence type="ECO:0000259" key="6">
    <source>
        <dbReference type="SMART" id="SM00148"/>
    </source>
</evidence>
<evidence type="ECO:0000256" key="4">
    <source>
        <dbReference type="ARBA" id="ARBA00030474"/>
    </source>
</evidence>
<reference evidence="7 8" key="1">
    <citation type="submission" date="2021-06" db="EMBL/GenBank/DDBJ databases">
        <title>Complete genome of Haloferula helveola possessing various polysaccharide degrading enzymes.</title>
        <authorList>
            <person name="Takami H."/>
            <person name="Huang C."/>
            <person name="Hamasaki K."/>
        </authorList>
    </citation>
    <scope>NUCLEOTIDE SEQUENCE [LARGE SCALE GENOMIC DNA]</scope>
    <source>
        <strain evidence="7 8">CN-1</strain>
    </source>
</reference>
<sequence length="362" mass="39548">MLSHLQAGHRCALRVLGLLVAVGGIAAAQEKDARPPSALSDLKIGADTASWMSCFHRAGSGLDGLTLKQICIPGTHDAGSYQALGAKGVIASRWVITQKLNLREQLEAGARRLDLRVMKVPEGADEGELEAGFYIHHGGFATVALGKALEQLKAYLDSDAARTETVLLEFSHFKGMTPGQNEGSDYAALLGQIEEAIGRHLLKRPEGDHSFIDLPLRKLKGKAVLLVQTGSFFEGVPDSPVVHRLHRDRPIYDRYANKDQTAAMVADQAKKFRDYQADDSLFLLNWTLTPGRSLRSTGGVRNLAADANPQLLKHFNDPALPFARPNEAGRIINVINVDFFGVRECEVLKVCVEVMRNSARPR</sequence>
<evidence type="ECO:0000256" key="2">
    <source>
        <dbReference type="ARBA" id="ARBA00012581"/>
    </source>
</evidence>
<dbReference type="SMART" id="SM00148">
    <property type="entry name" value="PLCXc"/>
    <property type="match status" value="1"/>
</dbReference>
<dbReference type="SUPFAM" id="SSF51695">
    <property type="entry name" value="PLC-like phosphodiesterases"/>
    <property type="match status" value="1"/>
</dbReference>
<evidence type="ECO:0000313" key="8">
    <source>
        <dbReference type="Proteomes" id="UP001374893"/>
    </source>
</evidence>
<accession>A0ABN6H4N0</accession>
<dbReference type="PANTHER" id="PTHR13593">
    <property type="match status" value="1"/>
</dbReference>
<evidence type="ECO:0000256" key="3">
    <source>
        <dbReference type="ARBA" id="ARBA00019758"/>
    </source>
</evidence>
<dbReference type="PROSITE" id="PS50007">
    <property type="entry name" value="PIPLC_X_DOMAIN"/>
    <property type="match status" value="1"/>
</dbReference>
<dbReference type="RefSeq" id="WP_338684943.1">
    <property type="nucleotide sequence ID" value="NZ_AP024702.1"/>
</dbReference>
<dbReference type="InterPro" id="IPR051057">
    <property type="entry name" value="PI-PLC_domain"/>
</dbReference>
<evidence type="ECO:0000256" key="1">
    <source>
        <dbReference type="ARBA" id="ARBA00001316"/>
    </source>
</evidence>
<dbReference type="EC" id="4.6.1.13" evidence="2"/>
<dbReference type="Gene3D" id="3.20.20.190">
    <property type="entry name" value="Phosphatidylinositol (PI) phosphodiesterase"/>
    <property type="match status" value="1"/>
</dbReference>
<protein>
    <recommendedName>
        <fullName evidence="3">1-phosphatidylinositol phosphodiesterase</fullName>
        <ecNumber evidence="2">4.6.1.13</ecNumber>
    </recommendedName>
    <alternativeName>
        <fullName evidence="4">Phosphatidylinositol diacylglycerol-lyase</fullName>
    </alternativeName>
    <alternativeName>
        <fullName evidence="5">Phosphatidylinositol-specific phospholipase C</fullName>
    </alternativeName>
</protein>
<keyword evidence="8" id="KW-1185">Reference proteome</keyword>
<comment type="catalytic activity">
    <reaction evidence="1">
        <text>a 1,2-diacyl-sn-glycero-3-phospho-(1D-myo-inositol) = 1D-myo-inositol 1,2-cyclic phosphate + a 1,2-diacyl-sn-glycerol</text>
        <dbReference type="Rhea" id="RHEA:17093"/>
        <dbReference type="ChEBI" id="CHEBI:17815"/>
        <dbReference type="ChEBI" id="CHEBI:57880"/>
        <dbReference type="ChEBI" id="CHEBI:58484"/>
        <dbReference type="EC" id="4.6.1.13"/>
    </reaction>
</comment>
<dbReference type="EMBL" id="AP024702">
    <property type="protein sequence ID" value="BCX48625.1"/>
    <property type="molecule type" value="Genomic_DNA"/>
</dbReference>
<dbReference type="InterPro" id="IPR017946">
    <property type="entry name" value="PLC-like_Pdiesterase_TIM-brl"/>
</dbReference>
<evidence type="ECO:0000313" key="7">
    <source>
        <dbReference type="EMBL" id="BCX48625.1"/>
    </source>
</evidence>
<dbReference type="CDD" id="cd08587">
    <property type="entry name" value="PI-PLCXDc_like"/>
    <property type="match status" value="1"/>
</dbReference>
<organism evidence="7 8">
    <name type="scientific">Haloferula helveola</name>
    <dbReference type="NCBI Taxonomy" id="490095"/>
    <lineage>
        <taxon>Bacteria</taxon>
        <taxon>Pseudomonadati</taxon>
        <taxon>Verrucomicrobiota</taxon>
        <taxon>Verrucomicrobiia</taxon>
        <taxon>Verrucomicrobiales</taxon>
        <taxon>Verrucomicrobiaceae</taxon>
        <taxon>Haloferula</taxon>
    </lineage>
</organism>
<proteinExistence type="predicted"/>
<dbReference type="Proteomes" id="UP001374893">
    <property type="component" value="Chromosome"/>
</dbReference>
<feature type="domain" description="Phosphatidylinositol-specific phospholipase C X" evidence="6">
    <location>
        <begin position="63"/>
        <end position="228"/>
    </location>
</feature>
<dbReference type="PANTHER" id="PTHR13593:SF113">
    <property type="entry name" value="SI:DKEY-266F7.9"/>
    <property type="match status" value="1"/>
</dbReference>
<dbReference type="InterPro" id="IPR000909">
    <property type="entry name" value="PLipase_C_PInositol-sp_X_dom"/>
</dbReference>
<gene>
    <name evidence="7" type="ORF">HAHE_25330</name>
</gene>
<evidence type="ECO:0000256" key="5">
    <source>
        <dbReference type="ARBA" id="ARBA00030782"/>
    </source>
</evidence>